<evidence type="ECO:0000313" key="1">
    <source>
        <dbReference type="EMBL" id="MBB4841412.1"/>
    </source>
</evidence>
<dbReference type="AlphaFoldDB" id="A0A7W7NUX4"/>
<protein>
    <submittedName>
        <fullName evidence="1">Uncharacterized protein</fullName>
    </submittedName>
</protein>
<comment type="caution">
    <text evidence="1">The sequence shown here is derived from an EMBL/GenBank/DDBJ whole genome shotgun (WGS) entry which is preliminary data.</text>
</comment>
<keyword evidence="2" id="KW-1185">Reference proteome</keyword>
<reference evidence="1 2" key="1">
    <citation type="submission" date="2020-08" db="EMBL/GenBank/DDBJ databases">
        <title>Functional genomics of gut bacteria from endangered species of beetles.</title>
        <authorList>
            <person name="Carlos-Shanley C."/>
        </authorList>
    </citation>
    <scope>NUCLEOTIDE SEQUENCE [LARGE SCALE GENOMIC DNA]</scope>
    <source>
        <strain evidence="1 2">S00224</strain>
    </source>
</reference>
<name>A0A7W7NUX4_9SPHN</name>
<evidence type="ECO:0000313" key="2">
    <source>
        <dbReference type="Proteomes" id="UP000575241"/>
    </source>
</evidence>
<accession>A0A7W7NUX4</accession>
<dbReference type="Proteomes" id="UP000575241">
    <property type="component" value="Unassembled WGS sequence"/>
</dbReference>
<gene>
    <name evidence="1" type="ORF">HNP52_004514</name>
</gene>
<dbReference type="RefSeq" id="WP_184171132.1">
    <property type="nucleotide sequence ID" value="NZ_JACHLN010000005.1"/>
</dbReference>
<organism evidence="1 2">
    <name type="scientific">Sphingomonas kyeonggiensis</name>
    <dbReference type="NCBI Taxonomy" id="1268553"/>
    <lineage>
        <taxon>Bacteria</taxon>
        <taxon>Pseudomonadati</taxon>
        <taxon>Pseudomonadota</taxon>
        <taxon>Alphaproteobacteria</taxon>
        <taxon>Sphingomonadales</taxon>
        <taxon>Sphingomonadaceae</taxon>
        <taxon>Sphingomonas</taxon>
    </lineage>
</organism>
<proteinExistence type="predicted"/>
<sequence>MSIVLALGLALAAPEPVHSTLEHRARFDHAGESVDTHYRARVVLVRRQLGSVAKAGVPSTLRCSWRAHLRIDREARFGEARRLSRSIDRKAILAGSRPGWCGASDTAVDREVARRAEEIRTHLLAVAGEDRDVLKAAIEPRGAGR</sequence>
<dbReference type="EMBL" id="JACHLN010000005">
    <property type="protein sequence ID" value="MBB4841412.1"/>
    <property type="molecule type" value="Genomic_DNA"/>
</dbReference>